<evidence type="ECO:0000256" key="3">
    <source>
        <dbReference type="ARBA" id="ARBA00023180"/>
    </source>
</evidence>
<name>A0A6P7Z0U4_9AMPH</name>
<dbReference type="InParanoid" id="A0A6P7Z0U4"/>
<dbReference type="Pfam" id="PF08742">
    <property type="entry name" value="C8"/>
    <property type="match status" value="9"/>
</dbReference>
<feature type="domain" description="VWFD" evidence="5">
    <location>
        <begin position="1237"/>
        <end position="1429"/>
    </location>
</feature>
<dbReference type="InterPro" id="IPR014853">
    <property type="entry name" value="VWF/SSPO/ZAN-like_Cys-rich_dom"/>
</dbReference>
<dbReference type="Pfam" id="PF17517">
    <property type="entry name" value="IgGFc_binding"/>
    <property type="match status" value="1"/>
</dbReference>
<dbReference type="PANTHER" id="PTHR11339">
    <property type="entry name" value="EXTRACELLULAR MATRIX GLYCOPROTEIN RELATED"/>
    <property type="match status" value="1"/>
</dbReference>
<keyword evidence="2" id="KW-1015">Disulfide bond</keyword>
<feature type="domain" description="VWFD" evidence="5">
    <location>
        <begin position="456"/>
        <end position="637"/>
    </location>
</feature>
<dbReference type="Pfam" id="PF12714">
    <property type="entry name" value="TILa"/>
    <property type="match status" value="6"/>
</dbReference>
<evidence type="ECO:0000313" key="6">
    <source>
        <dbReference type="Proteomes" id="UP000515156"/>
    </source>
</evidence>
<dbReference type="Pfam" id="PF00094">
    <property type="entry name" value="VWD"/>
    <property type="match status" value="10"/>
</dbReference>
<protein>
    <submittedName>
        <fullName evidence="7">IgGFc-binding protein-like isoform X1</fullName>
    </submittedName>
</protein>
<dbReference type="InterPro" id="IPR036084">
    <property type="entry name" value="Ser_inhib-like_sf"/>
</dbReference>
<dbReference type="InterPro" id="IPR002919">
    <property type="entry name" value="TIL_dom"/>
</dbReference>
<dbReference type="InterPro" id="IPR001846">
    <property type="entry name" value="VWF_type-D"/>
</dbReference>
<dbReference type="SMART" id="SM00216">
    <property type="entry name" value="VWD"/>
    <property type="match status" value="10"/>
</dbReference>
<feature type="domain" description="VWFD" evidence="5">
    <location>
        <begin position="2031"/>
        <end position="2210"/>
    </location>
</feature>
<evidence type="ECO:0000259" key="5">
    <source>
        <dbReference type="PROSITE" id="PS51233"/>
    </source>
</evidence>
<feature type="domain" description="VWFD" evidence="5">
    <location>
        <begin position="1641"/>
        <end position="1820"/>
    </location>
</feature>
<dbReference type="InterPro" id="IPR050780">
    <property type="entry name" value="Mucin_vWF_Thrombospondin_sf"/>
</dbReference>
<dbReference type="PROSITE" id="PS51233">
    <property type="entry name" value="VWFD"/>
    <property type="match status" value="10"/>
</dbReference>
<dbReference type="FunCoup" id="A0A6P7Z0U4">
    <property type="interactions" value="156"/>
</dbReference>
<feature type="domain" description="VWFD" evidence="5">
    <location>
        <begin position="850"/>
        <end position="1029"/>
    </location>
</feature>
<dbReference type="KEGG" id="muo:115476928"/>
<dbReference type="Pfam" id="PF01826">
    <property type="entry name" value="TIL"/>
    <property type="match status" value="9"/>
</dbReference>
<keyword evidence="3" id="KW-0325">Glycoprotein</keyword>
<feature type="domain" description="VWFD" evidence="5">
    <location>
        <begin position="2836"/>
        <end position="3016"/>
    </location>
</feature>
<dbReference type="InterPro" id="IPR035234">
    <property type="entry name" value="IgGFc-bd_N"/>
</dbReference>
<dbReference type="GeneID" id="115476928"/>
<dbReference type="FunFam" id="2.10.25.10:FF:000055">
    <property type="entry name" value="alpha-tectorin isoform X1"/>
    <property type="match status" value="7"/>
</dbReference>
<dbReference type="RefSeq" id="XP_030069374.1">
    <property type="nucleotide sequence ID" value="XM_030213514.1"/>
</dbReference>
<feature type="domain" description="VWFD" evidence="5">
    <location>
        <begin position="3227"/>
        <end position="3405"/>
    </location>
</feature>
<feature type="domain" description="VWFD" evidence="5">
    <location>
        <begin position="4004"/>
        <end position="4176"/>
    </location>
</feature>
<dbReference type="GO" id="GO:0031012">
    <property type="term" value="C:extracellular matrix"/>
    <property type="evidence" value="ECO:0007669"/>
    <property type="project" value="TreeGrafter"/>
</dbReference>
<evidence type="ECO:0000256" key="2">
    <source>
        <dbReference type="ARBA" id="ARBA00023157"/>
    </source>
</evidence>
<gene>
    <name evidence="7" type="primary">LOC115476928</name>
</gene>
<dbReference type="GO" id="GO:0005615">
    <property type="term" value="C:extracellular space"/>
    <property type="evidence" value="ECO:0007669"/>
    <property type="project" value="TreeGrafter"/>
</dbReference>
<evidence type="ECO:0000256" key="1">
    <source>
        <dbReference type="ARBA" id="ARBA00022737"/>
    </source>
</evidence>
<keyword evidence="4" id="KW-0732">Signal</keyword>
<dbReference type="SUPFAM" id="SSF57567">
    <property type="entry name" value="Serine protease inhibitors"/>
    <property type="match status" value="9"/>
</dbReference>
<feature type="domain" description="VWFD" evidence="5">
    <location>
        <begin position="2419"/>
        <end position="2599"/>
    </location>
</feature>
<dbReference type="Gene3D" id="2.10.25.10">
    <property type="entry name" value="Laminin"/>
    <property type="match status" value="9"/>
</dbReference>
<reference evidence="7" key="1">
    <citation type="submission" date="2025-08" db="UniProtKB">
        <authorList>
            <consortium name="RefSeq"/>
        </authorList>
    </citation>
    <scope>IDENTIFICATION</scope>
</reference>
<keyword evidence="6" id="KW-1185">Reference proteome</keyword>
<organism evidence="6 7">
    <name type="scientific">Microcaecilia unicolor</name>
    <dbReference type="NCBI Taxonomy" id="1415580"/>
    <lineage>
        <taxon>Eukaryota</taxon>
        <taxon>Metazoa</taxon>
        <taxon>Chordata</taxon>
        <taxon>Craniata</taxon>
        <taxon>Vertebrata</taxon>
        <taxon>Euteleostomi</taxon>
        <taxon>Amphibia</taxon>
        <taxon>Gymnophiona</taxon>
        <taxon>Siphonopidae</taxon>
        <taxon>Microcaecilia</taxon>
    </lineage>
</organism>
<proteinExistence type="predicted"/>
<feature type="domain" description="VWFD" evidence="5">
    <location>
        <begin position="3615"/>
        <end position="3795"/>
    </location>
</feature>
<dbReference type="SMART" id="SM00214">
    <property type="entry name" value="VWC"/>
    <property type="match status" value="3"/>
</dbReference>
<dbReference type="Proteomes" id="UP000515156">
    <property type="component" value="Chromosome 8"/>
</dbReference>
<dbReference type="CDD" id="cd19941">
    <property type="entry name" value="TIL"/>
    <property type="match status" value="9"/>
</dbReference>
<dbReference type="PANTHER" id="PTHR11339:SF244">
    <property type="entry name" value="IGGFC-BINDING PROTEIN"/>
    <property type="match status" value="1"/>
</dbReference>
<dbReference type="SMART" id="SM00832">
    <property type="entry name" value="C8"/>
    <property type="match status" value="9"/>
</dbReference>
<dbReference type="InterPro" id="IPR001007">
    <property type="entry name" value="VWF_dom"/>
</dbReference>
<dbReference type="InterPro" id="IPR025615">
    <property type="entry name" value="TILa_dom"/>
</dbReference>
<sequence length="4193" mass="464184">MGMEKVPFVCFWILVLCGSCLAHSMGTYFCTSFMQNTEFKTSRSQFGLRVTAYHDNTTMSVSINQYNYKAKLVINKDKTVSLELPDVVEMFGSTKFNHTVQINSSYPITIVSLNHKYLSIDTSIVYPKDKLGTEYFVLTPKDGPTGSFKEFAVIAQDEPCTVSITLKGEAVFNGHTYAKGSTLTIALEKFQAAQIQSTDDLTGSRIISTNAVAVMGGHTCAWKFGKCDHVYEQYLPVSNWGTRYLIPPLSIQKKYDIVYVMASQKTTITYQSGLKKISQVLEGGEALQLEVEASNPLDIHADIGVQCIFFSTGGSTQRFSYDSFLMNILAVSSYCKRYYTYGQSDIDNYVIIIAATQETSTITFDNKRHSLKWTEIPGSGYSWAEYQYGDSFTSHIVEGNIPFGLQNYGITSLQGYGSPAVCAEDEEITCANVVCAKYYICTMINGKPQCVPASEVTCWAWGDPHYKTFDGHTYDLQGTCTYTIAKSCDVNGWLPFFSVEAKNENRGGYTHVSYVGLVKTKVYEHEITALAFENGFVRVNGTRSSLPISLSSGRVKVYYSGGFVVITTNYNLRVYYDFISYLLVQLDSRYSEKLCGMCGNYNNDPTDDFKTPSGNLTSDPTEFGKSWKVEDGDKFCWHDCNGVCKSCPSGQLKKYESEDYCGLISKTTGGPFIQCHAKVDPKIHLESCAYDVCMNDGLKIILCQALKAYADSCQRHGVTISEWRQAAGCPVDCTTTTNSQYKLCGSACPATCEDPLAPTKCTDPCVETCECAEDFVLSHGQCISKNDCGCIFEGRPYAQNATFWVDGSCEKRCFCNPATNEVECWVSKCKTTEQCGIVNGIRGCYPTSYGVCSAVGDPHYKSFDGHRFNFQGTCVYQFSGLCSKRSDLVDFQVLVENEHRGSNVVSYTKNVYIKAYNTKIEIKKKYSGRVLVNGLLFNLPFSINNGQINIHKEGWNAVVEMDFGTTVTFDWLSSLTLTLPSSYSGAVCGLCGNFNGNNQDDLLLKNGSSAPNLSIFGESWKERHIQGCGNDENPKCPDLDAVEHHQRGSNTDCGILLDQNGPFRECHSKLDPEGYFKDCVYDSCFYKGQQHIICKVIEAFTAHCQEVNATVHSWRQDNFCRVDCPANSHYGICTLGCFATCFNLSPPPGCCSHCKEGCACNEGFILSGNQCVPISQCGCVYRGFYYKINEVFYPNENCSQQCTCHEGGVQCTAISCGPNEECKIVDGVQKCQPIGSATCFAAGDPHYYSFDGLAFDFQGNCMYTLAKTCPGAMGIPAFEVNVKNEKWGNGKVSLTRTISLNVYKYNLILRHEKPQHIEVYHDDELKDHKWNGGIYYMFPLTLNDGRIHAYINGINAIINIDCGLVVTYNYIDGVTVSIPGNYRDKMCGLCGNYNEDKNDDFRLPDGTQAPDPTSFGLAWMVYSPNRVCDHGCGDPKNPCPVCEEDKKERFKSSKYCGLLKDSNGPLKDCHSIFNPDKHFDDCIYDLCMGNGKDPIHCNNIQMYVTMCQAAGVYISSWRSESFCPLPCPENSTYKTCAFTCSTSCAVFWGMQDCPETCAEGCECNNGFFFDGERCVPMEECGCYENGRIYKLHEKVWSSDCSQVCECSTIKSMICKPSSCGGDNVCEIRDGIRGCFPKEFTGVCWASGDPHYKTFDGRTFDFQGTCKYTIAKTLTYSSELPFFNIKAKNENRGSTLVSYTIALHIQVYEQNITLRAAEYGQVMVNGIRSFLPISLINGKLQIYQSAYSAIITTDFLRVSYDWNHYSLVELSSRYSNLIGGLCGDFNGNPNDDFKTPSGDLAPDLIEFVESWAINDEDSSCWHDCNGVCPPCPPELIRKYGSEDFCGLITKEIEGPFSECRKKINPSVYFDNCVHDVCKYDGAKQILCQSLSTYAAACQRERINISEWRQAAGCPIICNLNSHYELCGTACPATCDDPPALATCKDPCLESCQCNDSFVLSQGQCIPKNKCGCVYKGLPYAQNERFWADKNCETQCFCNPATKEVECKESKCKPTEHCGIVDGVQGCQPTSYGICSAAGDPHYISYDGQRFNYQGTCVYLLSGLCIKKEDLVDFQVLVHNEHRGSKDVAYTSNVTVLIPSLEITMTNAFPSKVMVNDRLLNLPQSFANGDIIIYRSCWEVVVKVKSGPQVTYDQKSFVTVTIPNTYADAICGLCGNFNGNRTDDFVMQGGAIASDSSVFGKSWKVKDVPGCTEDINPSCPQMAAMEEHQRENKSDCGILLDQNGPFRECNSRLNPEGYFKDCVYDSCFYKGWQHIFCEVIAAYTAECQRAGITVYPWRTDTFCTPYCNVNSHYEVCVGGCPITCRDLSSPLGCDSNCKEGCMCNDGFVLSGDQCVSISQCGCIYEGLYYKANEIFYPSNQCSQECTCQDGGVVACKAISCGPNEECKVVDGVQKCYPVGSATCSAIGDPHYESFDGRKFDFQGECTYTLVKPCPGATNGPAFTVNVENEKWGNGKVTVTKLVTLEVYGQKLTVRREENGFIEVNGIKNNLPVHLVNGKLRADMQGIHVIITSRDGLIVSWDYIFSVTVTVPSKYRNQLCGLCGNYNGDESDDFRLPDGIQTNDPAHFGSAWALAVANDTCEHGCGGAGDPCPECYEQKRNVFKSDIYCGLLMAVNGPFSDCYQTVDPALYFDYCIYDVCMTDGEKSVQCEIIQRYVARCQAAGITIQPWRSPSFCPRECGKNSSYKVCIDICSMSCSKLWGIADCPLNCAEGCECDEGFLFDGQDCVSIEQCGCFENGRYYKLHEKVWIEECSKVCECSPTGRMICESSSCADDEKCGTEDCTLQCIKTDPCSAKGCKPQEDCQVIQGRAECIPKFTAKCWASGDPHYGTFDGNYFDFQGTCTYTVAEYDGNDPTLIPFTVDTKNDNRGSQEYSFVHQVTYYSCGYKISIAAGEFPKIRVNDIITNLPINLEDCGITVTKSGLNAVLQTNFDLKLMFNWNWHMELTLPSSYFNVTRGLCGNFNGDPEDDMTYPNSTQSSSIIEWAASWQVNDRDPFCFHNCPNVCPTCEESDRQLYGSEQFCGLINKTTDGPFQECYALVNPNNFFDNCIYDVCMNKGAKIILCQALNAYATTCQKKRAKISDWRMPSGCPLPCPENSHYESCGNACPATCSDRTAPRKCKLPCVETCQCDDGYIISGSQCVSEENCGCTYHGVYYLPNEEFWSDANCHVHCKCDPNMGMVVCESASCKTTERCAVVNGVRGCHPTSYSTCIASGDSHYTNFDGLKYDFRGGCIYLFAGTNSQDPSLTPFSVTVQNDHRINRVVTFTKVVTFAIYNQAVTISKHYPGQIQVNGVNTNLPFSYSDKLRAFRSGLHVYITTSSGITVTSEWNSYARLILPNTYANAVSGLCGNNNKNQTDDMIMKDGILTADATQFGDSWKVGGVPGCEKVCPPEICPPCSEAEKSVYRNETLCGKIIDVNGPFSQCHTTIDPTPFFNDCVFDSCQLKGRKFVLCDAIASYVSQCQTKGIQIQEWRTPSFCNVPCPKNSHYKLCGPGCPTTCLGFSSPAGCDASCTEGCACDNGYILSGDECVPIKDCGCTFKGSYYRKGDVFYPDGLCEQRCTCADDGLIECQTFSCGTNEECKVVDGVQGCHPVGVGKCVAAGDPHYGSFDGRLFDFQGTCRYVLVEAPCKGQGQENFSVEVENEPLGTGNVAVIRRLFVSTHTNSVILERGIEETVLINGEKYNLPVYLERGRIFINREGTNIILSSKCGFTVLYDRVYYVEVTILSTFKNETRGLCGNYNDDMNDDFTKRDGSITQNPDEFGEDWKVDGSGVECGDCGDKCPRCDPAKEHEYASETTCGLIRAPEGPFKNCHTQVSPEPYFSHCVFDMCAMNGSGDILCQSLQAYTTACQAEGASISIWRQPSFCPINCSLNNHYELCTRTCDFTCAGINGLSTCTGQCFEGCECNPGYFWDGESCVTEKHCGCVDSDGRYLKENEEIISANCEKKCSCSFDGLGHVTCMNNTCGIHETCMIRDGVYGCFKKEGRCTLTSQMDFTSFDGLYGKMPASRAYELVSLCDVDSEDWFRIVVELQSCDSNTKSMKILTFVFFRGIFIAVNKNETWVNGRQVKIPAQLSYNVSLEVIDSKFAIRLPQLTIEIDISGVNVRVTESMASRLCAACGNYNGQLSDDLTLRGGQRTTSISEMIVSWTATDFTACIGTHSVYKSCTNNEQTDY</sequence>
<evidence type="ECO:0000313" key="7">
    <source>
        <dbReference type="RefSeq" id="XP_030069374.1"/>
    </source>
</evidence>
<feature type="signal peptide" evidence="4">
    <location>
        <begin position="1"/>
        <end position="22"/>
    </location>
</feature>
<keyword evidence="1" id="KW-0677">Repeat</keyword>
<dbReference type="OrthoDB" id="3438930at2759"/>
<accession>A0A6P7Z0U4</accession>
<evidence type="ECO:0000256" key="4">
    <source>
        <dbReference type="SAM" id="SignalP"/>
    </source>
</evidence>
<dbReference type="SMART" id="SM00215">
    <property type="entry name" value="VWC_out"/>
    <property type="match status" value="7"/>
</dbReference>
<feature type="chain" id="PRO_5027907251" evidence="4">
    <location>
        <begin position="23"/>
        <end position="4193"/>
    </location>
</feature>